<dbReference type="AlphaFoldDB" id="A0A1R1XMH5"/>
<name>A0A1R1XMH5_9FUNG</name>
<dbReference type="Proteomes" id="UP000187283">
    <property type="component" value="Unassembled WGS sequence"/>
</dbReference>
<accession>A0A1R1XMH5</accession>
<gene>
    <name evidence="1" type="ORF">AYI70_g6997</name>
</gene>
<proteinExistence type="predicted"/>
<dbReference type="EMBL" id="LSSN01002541">
    <property type="protein sequence ID" value="OMJ15834.1"/>
    <property type="molecule type" value="Genomic_DNA"/>
</dbReference>
<evidence type="ECO:0000313" key="1">
    <source>
        <dbReference type="EMBL" id="OMJ15834.1"/>
    </source>
</evidence>
<keyword evidence="2" id="KW-1185">Reference proteome</keyword>
<sequence length="112" mass="12920">MENSASTCKLIRYQRPLKESNKIYQAKNSLYKNASIIHWDGKIDVSGSFYRPPNSPKIAGIKELQCFRGIELVLDDSGDFTSHQQSRVVQEPFEETEWFKFPPRCTGNISIY</sequence>
<evidence type="ECO:0000313" key="2">
    <source>
        <dbReference type="Proteomes" id="UP000187283"/>
    </source>
</evidence>
<reference evidence="1 2" key="1">
    <citation type="submission" date="2017-01" db="EMBL/GenBank/DDBJ databases">
        <authorList>
            <person name="Mah S.A."/>
            <person name="Swanson W.J."/>
            <person name="Moy G.W."/>
            <person name="Vacquier V.D."/>
        </authorList>
    </citation>
    <scope>NUCLEOTIDE SEQUENCE [LARGE SCALE GENOMIC DNA]</scope>
    <source>
        <strain evidence="1 2">GSMNP</strain>
    </source>
</reference>
<protein>
    <submittedName>
        <fullName evidence="1">Uncharacterized protein</fullName>
    </submittedName>
</protein>
<comment type="caution">
    <text evidence="1">The sequence shown here is derived from an EMBL/GenBank/DDBJ whole genome shotgun (WGS) entry which is preliminary data.</text>
</comment>
<organism evidence="1 2">
    <name type="scientific">Smittium culicis</name>
    <dbReference type="NCBI Taxonomy" id="133412"/>
    <lineage>
        <taxon>Eukaryota</taxon>
        <taxon>Fungi</taxon>
        <taxon>Fungi incertae sedis</taxon>
        <taxon>Zoopagomycota</taxon>
        <taxon>Kickxellomycotina</taxon>
        <taxon>Harpellomycetes</taxon>
        <taxon>Harpellales</taxon>
        <taxon>Legeriomycetaceae</taxon>
        <taxon>Smittium</taxon>
    </lineage>
</organism>